<accession>A0A2T2ZZV8</accession>
<protein>
    <submittedName>
        <fullName evidence="2">Uncharacterized protein</fullName>
    </submittedName>
</protein>
<keyword evidence="3" id="KW-1185">Reference proteome</keyword>
<feature type="compositionally biased region" description="Basic and acidic residues" evidence="1">
    <location>
        <begin position="12"/>
        <end position="33"/>
    </location>
</feature>
<dbReference type="Proteomes" id="UP000241462">
    <property type="component" value="Unassembled WGS sequence"/>
</dbReference>
<evidence type="ECO:0000313" key="3">
    <source>
        <dbReference type="Proteomes" id="UP000241462"/>
    </source>
</evidence>
<dbReference type="AlphaFoldDB" id="A0A2T2ZZV8"/>
<name>A0A2T2ZZV8_9PEZI</name>
<organism evidence="2 3">
    <name type="scientific">Coniella lustricola</name>
    <dbReference type="NCBI Taxonomy" id="2025994"/>
    <lineage>
        <taxon>Eukaryota</taxon>
        <taxon>Fungi</taxon>
        <taxon>Dikarya</taxon>
        <taxon>Ascomycota</taxon>
        <taxon>Pezizomycotina</taxon>
        <taxon>Sordariomycetes</taxon>
        <taxon>Sordariomycetidae</taxon>
        <taxon>Diaporthales</taxon>
        <taxon>Schizoparmaceae</taxon>
        <taxon>Coniella</taxon>
    </lineage>
</organism>
<dbReference type="EMBL" id="KZ678535">
    <property type="protein sequence ID" value="PSR80293.1"/>
    <property type="molecule type" value="Genomic_DNA"/>
</dbReference>
<proteinExistence type="predicted"/>
<dbReference type="InParanoid" id="A0A2T2ZZV8"/>
<feature type="region of interest" description="Disordered" evidence="1">
    <location>
        <begin position="111"/>
        <end position="135"/>
    </location>
</feature>
<feature type="region of interest" description="Disordered" evidence="1">
    <location>
        <begin position="1"/>
        <end position="83"/>
    </location>
</feature>
<sequence>MGSDEWTGGRVARSERQEAEPQVRRDLQQRGRLGDGAGWFEDEWLSPTERGGTRKGLADRRRQQVGGPRSQKAREAAGTRDWAAAGSGRELNAGRVCFCLRLPQRWRAWGRPETGRPGAGASERGMRRKGQRVGSADWNAMQMRWRSPRGPCEIVESSCWGWRSAWIGQKLQARGRRGWKQVILPGGGRNDCSPARSKGDGSWINSLCWSRTALALARLVSPPSPPLGLLFGLFSYALCFVGSN</sequence>
<evidence type="ECO:0000256" key="1">
    <source>
        <dbReference type="SAM" id="MobiDB-lite"/>
    </source>
</evidence>
<evidence type="ECO:0000313" key="2">
    <source>
        <dbReference type="EMBL" id="PSR80293.1"/>
    </source>
</evidence>
<reference evidence="2 3" key="1">
    <citation type="journal article" date="2018" name="Mycol. Prog.">
        <title>Coniella lustricola, a new species from submerged detritus.</title>
        <authorList>
            <person name="Raudabaugh D.B."/>
            <person name="Iturriaga T."/>
            <person name="Carver A."/>
            <person name="Mondo S."/>
            <person name="Pangilinan J."/>
            <person name="Lipzen A."/>
            <person name="He G."/>
            <person name="Amirebrahimi M."/>
            <person name="Grigoriev I.V."/>
            <person name="Miller A.N."/>
        </authorList>
    </citation>
    <scope>NUCLEOTIDE SEQUENCE [LARGE SCALE GENOMIC DNA]</scope>
    <source>
        <strain evidence="2 3">B22-T-1</strain>
    </source>
</reference>
<gene>
    <name evidence="2" type="ORF">BD289DRAFT_71011</name>
</gene>